<dbReference type="Proteomes" id="UP001183615">
    <property type="component" value="Unassembled WGS sequence"/>
</dbReference>
<evidence type="ECO:0000313" key="8">
    <source>
        <dbReference type="EMBL" id="MDT0447072.1"/>
    </source>
</evidence>
<evidence type="ECO:0000256" key="3">
    <source>
        <dbReference type="ARBA" id="ARBA00022801"/>
    </source>
</evidence>
<feature type="active site" description="Charge relay system" evidence="5">
    <location>
        <position position="350"/>
    </location>
</feature>
<evidence type="ECO:0000256" key="1">
    <source>
        <dbReference type="ARBA" id="ARBA00011073"/>
    </source>
</evidence>
<keyword evidence="4 5" id="KW-0720">Serine protease</keyword>
<feature type="chain" id="PRO_5046667624" evidence="6">
    <location>
        <begin position="37"/>
        <end position="403"/>
    </location>
</feature>
<evidence type="ECO:0000256" key="5">
    <source>
        <dbReference type="PROSITE-ProRule" id="PRU01240"/>
    </source>
</evidence>
<evidence type="ECO:0000259" key="7">
    <source>
        <dbReference type="Pfam" id="PF00082"/>
    </source>
</evidence>
<feature type="active site" description="Charge relay system" evidence="5">
    <location>
        <position position="197"/>
    </location>
</feature>
<reference evidence="9" key="1">
    <citation type="submission" date="2023-07" db="EMBL/GenBank/DDBJ databases">
        <title>30 novel species of actinomycetes from the DSMZ collection.</title>
        <authorList>
            <person name="Nouioui I."/>
        </authorList>
    </citation>
    <scope>NUCLEOTIDE SEQUENCE [LARGE SCALE GENOMIC DNA]</scope>
    <source>
        <strain evidence="9">DSM 41886</strain>
    </source>
</reference>
<comment type="caution">
    <text evidence="8">The sequence shown here is derived from an EMBL/GenBank/DDBJ whole genome shotgun (WGS) entry which is preliminary data.</text>
</comment>
<dbReference type="InterPro" id="IPR015500">
    <property type="entry name" value="Peptidase_S8_subtilisin-rel"/>
</dbReference>
<dbReference type="InterPro" id="IPR000209">
    <property type="entry name" value="Peptidase_S8/S53_dom"/>
</dbReference>
<comment type="similarity">
    <text evidence="1 5">Belongs to the peptidase S8 family.</text>
</comment>
<dbReference type="PROSITE" id="PS51892">
    <property type="entry name" value="SUBTILASE"/>
    <property type="match status" value="1"/>
</dbReference>
<dbReference type="SUPFAM" id="SSF54897">
    <property type="entry name" value="Protease propeptides/inhibitors"/>
    <property type="match status" value="1"/>
</dbReference>
<keyword evidence="6" id="KW-0732">Signal</keyword>
<feature type="active site" description="Charge relay system" evidence="5">
    <location>
        <position position="166"/>
    </location>
</feature>
<evidence type="ECO:0000256" key="2">
    <source>
        <dbReference type="ARBA" id="ARBA00022670"/>
    </source>
</evidence>
<dbReference type="InterPro" id="IPR034193">
    <property type="entry name" value="PCSK9_ProteinaseK-like"/>
</dbReference>
<dbReference type="PROSITE" id="PS00137">
    <property type="entry name" value="SUBTILASE_HIS"/>
    <property type="match status" value="1"/>
</dbReference>
<accession>A0ABU2SDL9</accession>
<dbReference type="EMBL" id="JAVREV010000025">
    <property type="protein sequence ID" value="MDT0447072.1"/>
    <property type="molecule type" value="Genomic_DNA"/>
</dbReference>
<protein>
    <submittedName>
        <fullName evidence="8">S8 family peptidase</fullName>
    </submittedName>
</protein>
<dbReference type="InterPro" id="IPR036852">
    <property type="entry name" value="Peptidase_S8/S53_dom_sf"/>
</dbReference>
<dbReference type="RefSeq" id="WP_311621197.1">
    <property type="nucleotide sequence ID" value="NZ_JAVREV010000025.1"/>
</dbReference>
<dbReference type="InterPro" id="IPR023827">
    <property type="entry name" value="Peptidase_S8_Asp-AS"/>
</dbReference>
<dbReference type="InterPro" id="IPR037045">
    <property type="entry name" value="S8pro/Inhibitor_I9_sf"/>
</dbReference>
<keyword evidence="9" id="KW-1185">Reference proteome</keyword>
<dbReference type="InterPro" id="IPR050131">
    <property type="entry name" value="Peptidase_S8_subtilisin-like"/>
</dbReference>
<keyword evidence="2 5" id="KW-0645">Protease</keyword>
<dbReference type="PRINTS" id="PR00723">
    <property type="entry name" value="SUBTILISIN"/>
</dbReference>
<evidence type="ECO:0000313" key="9">
    <source>
        <dbReference type="Proteomes" id="UP001183615"/>
    </source>
</evidence>
<sequence length="403" mass="39482">MRRTSRTSRTSRRPGRATATLTAALLCLAAAGTLPAAASAPGPAVVNAGAPGAVEGSYLVVLDGGTARTVGAELADRYGVRVAGTYDSALTGLHVLATAPQARRLAADPAVRLVEQDTAVAARPAATQPDPPNCGLDRIDQPDLPLDRSFTFPDSAGEGATAYIVDTGIAYGHQDFGGRARPGHDVTGGDGSDGNGHGTHVAGLVGGAEHGVAKAADLVSVKVLDASGAGTLAGVVEGIDWLTADARGRSAVALLTLGGAPSDVLDRAVRASIASGVTYAVAAGGGADDAGNYSPGRVTEAITVAASSCDDRVASFTNLGPAVDLFAPGVGITSAWPDGGDGTAALSGTSASAAFAAGVAALHLADHPGTGPAALGQAMDEAAAVGRLTGVPPGTPNKLLQVI</sequence>
<feature type="signal peptide" evidence="6">
    <location>
        <begin position="1"/>
        <end position="36"/>
    </location>
</feature>
<dbReference type="CDD" id="cd04077">
    <property type="entry name" value="Peptidases_S8_PCSK9_ProteinaseK_like"/>
    <property type="match status" value="1"/>
</dbReference>
<dbReference type="Pfam" id="PF00082">
    <property type="entry name" value="Peptidase_S8"/>
    <property type="match status" value="1"/>
</dbReference>
<name>A0ABU2SDL9_9ACTN</name>
<dbReference type="PANTHER" id="PTHR43806:SF11">
    <property type="entry name" value="CEREVISIN-RELATED"/>
    <property type="match status" value="1"/>
</dbReference>
<gene>
    <name evidence="8" type="ORF">RM779_31435</name>
</gene>
<dbReference type="Gene3D" id="3.40.50.200">
    <property type="entry name" value="Peptidase S8/S53 domain"/>
    <property type="match status" value="1"/>
</dbReference>
<proteinExistence type="inferred from homology"/>
<dbReference type="InterPro" id="IPR022398">
    <property type="entry name" value="Peptidase_S8_His-AS"/>
</dbReference>
<organism evidence="8 9">
    <name type="scientific">Streptomyces johnsoniae</name>
    <dbReference type="NCBI Taxonomy" id="3075532"/>
    <lineage>
        <taxon>Bacteria</taxon>
        <taxon>Bacillati</taxon>
        <taxon>Actinomycetota</taxon>
        <taxon>Actinomycetes</taxon>
        <taxon>Kitasatosporales</taxon>
        <taxon>Streptomycetaceae</taxon>
        <taxon>Streptomyces</taxon>
    </lineage>
</organism>
<dbReference type="PANTHER" id="PTHR43806">
    <property type="entry name" value="PEPTIDASE S8"/>
    <property type="match status" value="1"/>
</dbReference>
<evidence type="ECO:0000256" key="4">
    <source>
        <dbReference type="ARBA" id="ARBA00022825"/>
    </source>
</evidence>
<evidence type="ECO:0000256" key="6">
    <source>
        <dbReference type="SAM" id="SignalP"/>
    </source>
</evidence>
<dbReference type="InterPro" id="IPR006311">
    <property type="entry name" value="TAT_signal"/>
</dbReference>
<dbReference type="PROSITE" id="PS00136">
    <property type="entry name" value="SUBTILASE_ASP"/>
    <property type="match status" value="1"/>
</dbReference>
<feature type="domain" description="Peptidase S8/S53" evidence="7">
    <location>
        <begin position="162"/>
        <end position="383"/>
    </location>
</feature>
<dbReference type="PROSITE" id="PS51318">
    <property type="entry name" value="TAT"/>
    <property type="match status" value="1"/>
</dbReference>
<dbReference type="SUPFAM" id="SSF52743">
    <property type="entry name" value="Subtilisin-like"/>
    <property type="match status" value="1"/>
</dbReference>
<keyword evidence="3 5" id="KW-0378">Hydrolase</keyword>
<dbReference type="Gene3D" id="3.30.70.80">
    <property type="entry name" value="Peptidase S8 propeptide/proteinase inhibitor I9"/>
    <property type="match status" value="1"/>
</dbReference>